<evidence type="ECO:0000256" key="3">
    <source>
        <dbReference type="RuleBase" id="RU000363"/>
    </source>
</evidence>
<evidence type="ECO:0000256" key="1">
    <source>
        <dbReference type="ARBA" id="ARBA00006484"/>
    </source>
</evidence>
<accession>A0ABV6YVK8</accession>
<dbReference type="PIRSF" id="PIRSF000126">
    <property type="entry name" value="11-beta-HSD1"/>
    <property type="match status" value="1"/>
</dbReference>
<keyword evidence="2 4" id="KW-0560">Oxidoreductase</keyword>
<reference evidence="4 5" key="1">
    <citation type="submission" date="2024-09" db="EMBL/GenBank/DDBJ databases">
        <title>Laminarin stimulates single cell rates of sulfate reduction while oxygen inhibits transcriptomic activity in coastal marine sediment.</title>
        <authorList>
            <person name="Lindsay M."/>
            <person name="Orcutt B."/>
            <person name="Emerson D."/>
            <person name="Stepanauskas R."/>
            <person name="D'Angelo T."/>
        </authorList>
    </citation>
    <scope>NUCLEOTIDE SEQUENCE [LARGE SCALE GENOMIC DNA]</scope>
    <source>
        <strain evidence="4">SAG AM-311-K15</strain>
    </source>
</reference>
<dbReference type="Pfam" id="PF00106">
    <property type="entry name" value="adh_short"/>
    <property type="match status" value="1"/>
</dbReference>
<dbReference type="PRINTS" id="PR00081">
    <property type="entry name" value="GDHRDH"/>
</dbReference>
<dbReference type="PANTHER" id="PTHR44196">
    <property type="entry name" value="DEHYDROGENASE/REDUCTASE SDR FAMILY MEMBER 7B"/>
    <property type="match status" value="1"/>
</dbReference>
<evidence type="ECO:0000313" key="4">
    <source>
        <dbReference type="EMBL" id="MFC1850223.1"/>
    </source>
</evidence>
<dbReference type="SUPFAM" id="SSF51735">
    <property type="entry name" value="NAD(P)-binding Rossmann-fold domains"/>
    <property type="match status" value="1"/>
</dbReference>
<organism evidence="4 5">
    <name type="scientific">candidate division CSSED10-310 bacterium</name>
    <dbReference type="NCBI Taxonomy" id="2855610"/>
    <lineage>
        <taxon>Bacteria</taxon>
        <taxon>Bacteria division CSSED10-310</taxon>
    </lineage>
</organism>
<dbReference type="InterPro" id="IPR036291">
    <property type="entry name" value="NAD(P)-bd_dom_sf"/>
</dbReference>
<dbReference type="Gene3D" id="3.40.50.720">
    <property type="entry name" value="NAD(P)-binding Rossmann-like Domain"/>
    <property type="match status" value="1"/>
</dbReference>
<gene>
    <name evidence="4" type="ORF">ACFL27_08535</name>
</gene>
<dbReference type="PANTHER" id="PTHR44196:SF2">
    <property type="entry name" value="SHORT-CHAIN DEHYDROGENASE-RELATED"/>
    <property type="match status" value="1"/>
</dbReference>
<sequence length="270" mass="29887">MGDANLKNDTIARQAYITGASSGIGKAFAERMAREGFDITIIARRKQALADIAEKIHSNTGRKVSILGADLTRKQDLELVEKTIRQDDRLHLMVNNAGIGTEGAFNTLDIEKEQQMIRLNVEALLRLTHAALASMVPRNRGAIINLSSVVGFFPIPYYATYGATKAFVNSFTEALAEEFSSSNIKFQALCPGFTRTEFQQQAGVDASRIPSFLWMEPEKVVDISLQTLKRDVVLCVPGFINRMQSLLSGPLSRYTARRAMGLLGRKFILK</sequence>
<dbReference type="EC" id="1.-.-.-" evidence="4"/>
<proteinExistence type="inferred from homology"/>
<dbReference type="PRINTS" id="PR00080">
    <property type="entry name" value="SDRFAMILY"/>
</dbReference>
<dbReference type="InterPro" id="IPR002347">
    <property type="entry name" value="SDR_fam"/>
</dbReference>
<name>A0ABV6YVK8_UNCC1</name>
<evidence type="ECO:0000256" key="2">
    <source>
        <dbReference type="ARBA" id="ARBA00023002"/>
    </source>
</evidence>
<dbReference type="Proteomes" id="UP001594351">
    <property type="component" value="Unassembled WGS sequence"/>
</dbReference>
<evidence type="ECO:0000313" key="5">
    <source>
        <dbReference type="Proteomes" id="UP001594351"/>
    </source>
</evidence>
<protein>
    <submittedName>
        <fullName evidence="4">SDR family NAD(P)-dependent oxidoreductase</fullName>
        <ecNumber evidence="4">1.-.-.-</ecNumber>
    </submittedName>
</protein>
<dbReference type="EMBL" id="JBHPBY010000084">
    <property type="protein sequence ID" value="MFC1850223.1"/>
    <property type="molecule type" value="Genomic_DNA"/>
</dbReference>
<dbReference type="InterPro" id="IPR020904">
    <property type="entry name" value="Sc_DH/Rdtase_CS"/>
</dbReference>
<comment type="caution">
    <text evidence="4">The sequence shown here is derived from an EMBL/GenBank/DDBJ whole genome shotgun (WGS) entry which is preliminary data.</text>
</comment>
<dbReference type="GO" id="GO:0016491">
    <property type="term" value="F:oxidoreductase activity"/>
    <property type="evidence" value="ECO:0007669"/>
    <property type="project" value="UniProtKB-KW"/>
</dbReference>
<dbReference type="PROSITE" id="PS00061">
    <property type="entry name" value="ADH_SHORT"/>
    <property type="match status" value="1"/>
</dbReference>
<keyword evidence="5" id="KW-1185">Reference proteome</keyword>
<comment type="similarity">
    <text evidence="1 3">Belongs to the short-chain dehydrogenases/reductases (SDR) family.</text>
</comment>